<keyword evidence="1" id="KW-0805">Transcription regulation</keyword>
<keyword evidence="2" id="KW-0804">Transcription</keyword>
<evidence type="ECO:0000313" key="5">
    <source>
        <dbReference type="Proteomes" id="UP000228770"/>
    </source>
</evidence>
<accession>A0A2M8C0Y4</accession>
<dbReference type="AlphaFoldDB" id="A0A2M8C0Y4"/>
<feature type="domain" description="HTH deoR-type" evidence="3">
    <location>
        <begin position="92"/>
        <end position="139"/>
    </location>
</feature>
<dbReference type="Pfam" id="PF08220">
    <property type="entry name" value="HTH_DeoR"/>
    <property type="match status" value="1"/>
</dbReference>
<protein>
    <recommendedName>
        <fullName evidence="3">HTH deoR-type domain-containing protein</fullName>
    </recommendedName>
</protein>
<sequence length="152" mass="17880">ISVPQKTYRGQTPVSLDGKLEVLDGFFEVAKNQNWIKPEDLLNLQKEYSKLKGQLKLKAEPIKSEVKLTQVRPLQKSELTEVRPVQNSMNERQEKILAVLKEKEKAQVWQIKQIFPQVSKRTLRRDFENLFKRGIIERIGERNETFYQLKEG</sequence>
<evidence type="ECO:0000256" key="1">
    <source>
        <dbReference type="ARBA" id="ARBA00023015"/>
    </source>
</evidence>
<comment type="caution">
    <text evidence="4">The sequence shown here is derived from an EMBL/GenBank/DDBJ whole genome shotgun (WGS) entry which is preliminary data.</text>
</comment>
<evidence type="ECO:0000259" key="3">
    <source>
        <dbReference type="Pfam" id="PF08220"/>
    </source>
</evidence>
<dbReference type="GO" id="GO:0003700">
    <property type="term" value="F:DNA-binding transcription factor activity"/>
    <property type="evidence" value="ECO:0007669"/>
    <property type="project" value="InterPro"/>
</dbReference>
<dbReference type="InterPro" id="IPR036390">
    <property type="entry name" value="WH_DNA-bd_sf"/>
</dbReference>
<evidence type="ECO:0000313" key="4">
    <source>
        <dbReference type="EMBL" id="PJB49751.1"/>
    </source>
</evidence>
<evidence type="ECO:0000256" key="2">
    <source>
        <dbReference type="ARBA" id="ARBA00023163"/>
    </source>
</evidence>
<dbReference type="InterPro" id="IPR001034">
    <property type="entry name" value="DeoR_HTH"/>
</dbReference>
<dbReference type="Gene3D" id="1.10.10.10">
    <property type="entry name" value="Winged helix-like DNA-binding domain superfamily/Winged helix DNA-binding domain"/>
    <property type="match status" value="1"/>
</dbReference>
<feature type="non-terminal residue" evidence="4">
    <location>
        <position position="1"/>
    </location>
</feature>
<name>A0A2M8C0Y4_9BACT</name>
<dbReference type="EMBL" id="PFUA01000076">
    <property type="protein sequence ID" value="PJB49751.1"/>
    <property type="molecule type" value="Genomic_DNA"/>
</dbReference>
<proteinExistence type="predicted"/>
<dbReference type="InterPro" id="IPR036388">
    <property type="entry name" value="WH-like_DNA-bd_sf"/>
</dbReference>
<dbReference type="Proteomes" id="UP000228770">
    <property type="component" value="Unassembled WGS sequence"/>
</dbReference>
<gene>
    <name evidence="4" type="ORF">CO102_03075</name>
</gene>
<organism evidence="4 5">
    <name type="scientific">Candidatus Brennerbacteria bacterium CG_4_9_14_3_um_filter_43_9</name>
    <dbReference type="NCBI Taxonomy" id="1974522"/>
    <lineage>
        <taxon>Bacteria</taxon>
        <taxon>Candidatus Brenneribacteriota</taxon>
    </lineage>
</organism>
<dbReference type="SUPFAM" id="SSF46785">
    <property type="entry name" value="Winged helix' DNA-binding domain"/>
    <property type="match status" value="1"/>
</dbReference>
<reference evidence="5" key="1">
    <citation type="submission" date="2017-09" db="EMBL/GenBank/DDBJ databases">
        <title>Depth-based differentiation of microbial function through sediment-hosted aquifers and enrichment of novel symbionts in the deep terrestrial subsurface.</title>
        <authorList>
            <person name="Probst A.J."/>
            <person name="Ladd B."/>
            <person name="Jarett J.K."/>
            <person name="Geller-Mcgrath D.E."/>
            <person name="Sieber C.M.K."/>
            <person name="Emerson J.B."/>
            <person name="Anantharaman K."/>
            <person name="Thomas B.C."/>
            <person name="Malmstrom R."/>
            <person name="Stieglmeier M."/>
            <person name="Klingl A."/>
            <person name="Woyke T."/>
            <person name="Ryan C.M."/>
            <person name="Banfield J.F."/>
        </authorList>
    </citation>
    <scope>NUCLEOTIDE SEQUENCE [LARGE SCALE GENOMIC DNA]</scope>
</reference>